<keyword evidence="4" id="KW-1185">Reference proteome</keyword>
<feature type="transmembrane region" description="Helical" evidence="1">
    <location>
        <begin position="148"/>
        <end position="168"/>
    </location>
</feature>
<feature type="transmembrane region" description="Helical" evidence="1">
    <location>
        <begin position="180"/>
        <end position="198"/>
    </location>
</feature>
<protein>
    <submittedName>
        <fullName evidence="3">DUF3488 domain-containing protein</fullName>
    </submittedName>
</protein>
<proteinExistence type="predicted"/>
<sequence length="674" mass="74612">MVKVVKHLKAVGKPSARPGSLPLLTLEHGAIPWLLAVALATAGPHAAHLPWWLSLLVGGTLLWRAWLWQQRRPLPPRWALAPLVIGSIAAIAWQFGTLLGKDAGVALLVVFMALKPMEMSSRRDALVVVLLGYFLLLTHYLYSQSIPTGAWLLAAIALLTAALIRLHGGAQPVATILRHAALLLAQALPFMLILYLLFPRVAGPLWGLPQDAYSGLSGLSEEMSPGTISRLTLSGAIALRSRFAGEPPEKSDLYWRGPVFDEYDGHTWRARALPAKAAQQLPVVTGIGAPLAYSSILEAHNRRWLLALDIATRLPPDSALAPTLEALAREPLRVRTQFSFASSIDYRANVIEAPAILQQALALPKEINPRSRALASEWASRPPEEIAAAALAMFRNEDFYYTLRPSLLGANAMDEFLFDSRRGFCEHYASAFVFLMRAAGVPARVVAGYQGGELNPVDGYVVVRQSDAHAWAEIWLAGQGWVRFDPTAAVAPSRIEQGIDAALPAGEPLPMIVRLDSDWLRQLRNRWEAANNTWNQWVLGYNPQRQREVLSRLGWRDPDWRGMSASLAILCGLALLLVILWTLPRRLAADPVQRAWQKYCAALKGRGILRAEWEGPLDFARRVDRERPDLAALTSEAAGYYAELRYGRSAGNSQLLRRLQQCVRRLPPRRRKHS</sequence>
<dbReference type="Pfam" id="PF01841">
    <property type="entry name" value="Transglut_core"/>
    <property type="match status" value="1"/>
</dbReference>
<keyword evidence="1" id="KW-0812">Transmembrane</keyword>
<evidence type="ECO:0000259" key="2">
    <source>
        <dbReference type="SMART" id="SM00460"/>
    </source>
</evidence>
<organism evidence="3 4">
    <name type="scientific">Candidatus Accumulibacter phosphatis</name>
    <dbReference type="NCBI Taxonomy" id="327160"/>
    <lineage>
        <taxon>Bacteria</taxon>
        <taxon>Pseudomonadati</taxon>
        <taxon>Pseudomonadota</taxon>
        <taxon>Betaproteobacteria</taxon>
        <taxon>Candidatus Accumulibacter</taxon>
    </lineage>
</organism>
<keyword evidence="1" id="KW-0472">Membrane</keyword>
<dbReference type="InterPro" id="IPR038765">
    <property type="entry name" value="Papain-like_cys_pep_sf"/>
</dbReference>
<evidence type="ECO:0000256" key="1">
    <source>
        <dbReference type="SAM" id="Phobius"/>
    </source>
</evidence>
<dbReference type="InterPro" id="IPR052901">
    <property type="entry name" value="Bact_TGase-like"/>
</dbReference>
<feature type="transmembrane region" description="Helical" evidence="1">
    <location>
        <begin position="49"/>
        <end position="66"/>
    </location>
</feature>
<dbReference type="SUPFAM" id="SSF54001">
    <property type="entry name" value="Cysteine proteinases"/>
    <property type="match status" value="1"/>
</dbReference>
<dbReference type="PANTHER" id="PTHR42736">
    <property type="entry name" value="PROTEIN-GLUTAMINE GAMMA-GLUTAMYLTRANSFERASE"/>
    <property type="match status" value="1"/>
</dbReference>
<dbReference type="InterPro" id="IPR025403">
    <property type="entry name" value="TgpA-like_C"/>
</dbReference>
<keyword evidence="1" id="KW-1133">Transmembrane helix</keyword>
<dbReference type="Gene3D" id="3.10.620.30">
    <property type="match status" value="1"/>
</dbReference>
<dbReference type="InterPro" id="IPR002931">
    <property type="entry name" value="Transglutaminase-like"/>
</dbReference>
<dbReference type="PANTHER" id="PTHR42736:SF1">
    <property type="entry name" value="PROTEIN-GLUTAMINE GAMMA-GLUTAMYLTRANSFERASE"/>
    <property type="match status" value="1"/>
</dbReference>
<dbReference type="Pfam" id="PF11992">
    <property type="entry name" value="TgpA_N"/>
    <property type="match status" value="1"/>
</dbReference>
<feature type="transmembrane region" description="Helical" evidence="1">
    <location>
        <begin position="78"/>
        <end position="96"/>
    </location>
</feature>
<dbReference type="EMBL" id="SPMY01000024">
    <property type="protein sequence ID" value="NMQ27910.1"/>
    <property type="molecule type" value="Genomic_DNA"/>
</dbReference>
<accession>A0ABX1TYV2</accession>
<evidence type="ECO:0000313" key="4">
    <source>
        <dbReference type="Proteomes" id="UP000749010"/>
    </source>
</evidence>
<feature type="transmembrane region" description="Helical" evidence="1">
    <location>
        <begin position="560"/>
        <end position="583"/>
    </location>
</feature>
<dbReference type="SMART" id="SM00460">
    <property type="entry name" value="TGc"/>
    <property type="match status" value="1"/>
</dbReference>
<feature type="transmembrane region" description="Helical" evidence="1">
    <location>
        <begin position="125"/>
        <end position="142"/>
    </location>
</feature>
<dbReference type="InterPro" id="IPR021878">
    <property type="entry name" value="TgpA_N"/>
</dbReference>
<gene>
    <name evidence="3" type="ORF">E4Q23_09150</name>
</gene>
<name>A0ABX1TYV2_9PROT</name>
<reference evidence="3 4" key="1">
    <citation type="submission" date="2019-03" db="EMBL/GenBank/DDBJ databases">
        <title>Metabolic reconstructions from genomes of highly enriched 'Candidatus Accumulibacter' and 'Candidatus Competibacter' bioreactor populations.</title>
        <authorList>
            <person name="Annavajhala M.K."/>
            <person name="Welles L."/>
            <person name="Abbas B."/>
            <person name="Sorokin D."/>
            <person name="Park H."/>
            <person name="Van Loosdrecht M."/>
            <person name="Chandran K."/>
        </authorList>
    </citation>
    <scope>NUCLEOTIDE SEQUENCE [LARGE SCALE GENOMIC DNA]</scope>
    <source>
        <strain evidence="3 4">SBR_S</strain>
    </source>
</reference>
<evidence type="ECO:0000313" key="3">
    <source>
        <dbReference type="EMBL" id="NMQ27910.1"/>
    </source>
</evidence>
<feature type="domain" description="Transglutaminase-like" evidence="2">
    <location>
        <begin position="417"/>
        <end position="488"/>
    </location>
</feature>
<dbReference type="Proteomes" id="UP000749010">
    <property type="component" value="Unassembled WGS sequence"/>
</dbReference>
<dbReference type="Pfam" id="PF13559">
    <property type="entry name" value="DUF4129"/>
    <property type="match status" value="1"/>
</dbReference>
<comment type="caution">
    <text evidence="3">The sequence shown here is derived from an EMBL/GenBank/DDBJ whole genome shotgun (WGS) entry which is preliminary data.</text>
</comment>